<dbReference type="RefSeq" id="WP_220036024.1">
    <property type="nucleotide sequence ID" value="NZ_QKNV01000207.1"/>
</dbReference>
<keyword evidence="4" id="KW-1185">Reference proteome</keyword>
<feature type="region of interest" description="Disordered" evidence="1">
    <location>
        <begin position="1"/>
        <end position="23"/>
    </location>
</feature>
<evidence type="ECO:0000313" key="3">
    <source>
        <dbReference type="EMBL" id="PZA20224.1"/>
    </source>
</evidence>
<name>A0A323V6G0_9ACTN</name>
<feature type="non-terminal residue" evidence="3">
    <location>
        <position position="565"/>
    </location>
</feature>
<dbReference type="EMBL" id="QKNV01000207">
    <property type="protein sequence ID" value="PZA20224.1"/>
    <property type="molecule type" value="Genomic_DNA"/>
</dbReference>
<protein>
    <submittedName>
        <fullName evidence="3">Uncharacterized protein</fullName>
    </submittedName>
</protein>
<keyword evidence="2" id="KW-1133">Transmembrane helix</keyword>
<reference evidence="3 4" key="1">
    <citation type="submission" date="2018-06" db="EMBL/GenBank/DDBJ databases">
        <title>Draft genome sequence of Modestobacter versicolor CP153-2.</title>
        <authorList>
            <person name="Gundlapally S.R."/>
        </authorList>
    </citation>
    <scope>NUCLEOTIDE SEQUENCE [LARGE SCALE GENOMIC DNA]</scope>
    <source>
        <strain evidence="3 4">CP153-2</strain>
    </source>
</reference>
<dbReference type="AlphaFoldDB" id="A0A323V6G0"/>
<gene>
    <name evidence="3" type="ORF">DMO24_16565</name>
</gene>
<proteinExistence type="predicted"/>
<evidence type="ECO:0000256" key="2">
    <source>
        <dbReference type="SAM" id="Phobius"/>
    </source>
</evidence>
<feature type="transmembrane region" description="Helical" evidence="2">
    <location>
        <begin position="51"/>
        <end position="72"/>
    </location>
</feature>
<comment type="caution">
    <text evidence="3">The sequence shown here is derived from an EMBL/GenBank/DDBJ whole genome shotgun (WGS) entry which is preliminary data.</text>
</comment>
<dbReference type="Proteomes" id="UP000247602">
    <property type="component" value="Unassembled WGS sequence"/>
</dbReference>
<evidence type="ECO:0000313" key="4">
    <source>
        <dbReference type="Proteomes" id="UP000247602"/>
    </source>
</evidence>
<keyword evidence="2" id="KW-0472">Membrane</keyword>
<keyword evidence="2" id="KW-0812">Transmembrane</keyword>
<organism evidence="3 4">
    <name type="scientific">Modestobacter versicolor</name>
    <dbReference type="NCBI Taxonomy" id="429133"/>
    <lineage>
        <taxon>Bacteria</taxon>
        <taxon>Bacillati</taxon>
        <taxon>Actinomycetota</taxon>
        <taxon>Actinomycetes</taxon>
        <taxon>Geodermatophilales</taxon>
        <taxon>Geodermatophilaceae</taxon>
        <taxon>Modestobacter</taxon>
    </lineage>
</organism>
<evidence type="ECO:0000256" key="1">
    <source>
        <dbReference type="SAM" id="MobiDB-lite"/>
    </source>
</evidence>
<sequence length="565" mass="58126">MSATVTPAPALGERPPTPAGRATPFGRALHWSGAGAAAGGFAGMLADPRGWYVVAFCVGFTLWLLVTLARVLGAVHRALPGAPPPGGRLALARVESIARTGLEVNDQPQCELTVVVGPGTLRQGTGPAYATTTRAVLDVVTLPSFQPGSVIVVSQPDPAQPDVVVVATPPADALAAARAEARHEPGEGALPPLDRVPLRTAAPRPGLGLRGPTPAGLLGGWCSPAVPRSRCCCRPSSADRAAMGTPGTARAVVGWAAWDVRDVADARRRRPDVDLTAWAADRGFDAHGSANAGGWAGVLPGEPELQANVVRGTTPGGWDCCLWHWREPVPVADGPQGPTLRGRPHHDLTVQSPLRGLPRAGGRRFVGVPVTAAAVAVPEAALLAPFTLGAPDPDAPAAQPVPGLLPRLLAGPLGAVVAAGSRFALFELAWGHGVLVLRRNGYAGPAGVDELLAALDVCAAALAEVCAPLHTPAPFARPLPAVAWPTTETATGCPWPPSPLLEEVHRLSRRLDMQLEDPDAYHRTFPTTPVPGRAWAVLRGALPVGPATSTARIALHTDAPLPAGG</sequence>
<accession>A0A323V6G0</accession>